<gene>
    <name evidence="4" type="ORF">TBIB3V08_LOCUS8545</name>
</gene>
<accession>A0A7R9F376</accession>
<organism evidence="4">
    <name type="scientific">Timema bartmani</name>
    <dbReference type="NCBI Taxonomy" id="61472"/>
    <lineage>
        <taxon>Eukaryota</taxon>
        <taxon>Metazoa</taxon>
        <taxon>Ecdysozoa</taxon>
        <taxon>Arthropoda</taxon>
        <taxon>Hexapoda</taxon>
        <taxon>Insecta</taxon>
        <taxon>Pterygota</taxon>
        <taxon>Neoptera</taxon>
        <taxon>Polyneoptera</taxon>
        <taxon>Phasmatodea</taxon>
        <taxon>Timematodea</taxon>
        <taxon>Timematoidea</taxon>
        <taxon>Timematidae</taxon>
        <taxon>Timema</taxon>
    </lineage>
</organism>
<feature type="region of interest" description="Disordered" evidence="2">
    <location>
        <begin position="94"/>
        <end position="116"/>
    </location>
</feature>
<proteinExistence type="predicted"/>
<feature type="domain" description="L-asparaginase N-terminal" evidence="3">
    <location>
        <begin position="170"/>
        <end position="242"/>
    </location>
</feature>
<dbReference type="SMART" id="SM00870">
    <property type="entry name" value="Asparaginase"/>
    <property type="match status" value="1"/>
</dbReference>
<dbReference type="InterPro" id="IPR027475">
    <property type="entry name" value="Asparaginase/glutaminase_AS2"/>
</dbReference>
<dbReference type="PROSITE" id="PS51732">
    <property type="entry name" value="ASN_GLN_ASE_3"/>
    <property type="match status" value="1"/>
</dbReference>
<dbReference type="InterPro" id="IPR027474">
    <property type="entry name" value="L-asparaginase_N"/>
</dbReference>
<dbReference type="InterPro" id="IPR006034">
    <property type="entry name" value="Asparaginase/glutaminase-like"/>
</dbReference>
<dbReference type="InterPro" id="IPR037152">
    <property type="entry name" value="L-asparaginase_N_sf"/>
</dbReference>
<evidence type="ECO:0000256" key="2">
    <source>
        <dbReference type="SAM" id="MobiDB-lite"/>
    </source>
</evidence>
<feature type="active site" evidence="1">
    <location>
        <position position="29"/>
    </location>
</feature>
<evidence type="ECO:0000313" key="4">
    <source>
        <dbReference type="EMBL" id="CAD7446211.1"/>
    </source>
</evidence>
<feature type="compositionally biased region" description="Basic and acidic residues" evidence="2">
    <location>
        <begin position="103"/>
        <end position="112"/>
    </location>
</feature>
<evidence type="ECO:0000259" key="3">
    <source>
        <dbReference type="Pfam" id="PF00710"/>
    </source>
</evidence>
<dbReference type="SUPFAM" id="SSF53774">
    <property type="entry name" value="Glutaminase/Asparaginase"/>
    <property type="match status" value="2"/>
</dbReference>
<reference evidence="4" key="1">
    <citation type="submission" date="2020-11" db="EMBL/GenBank/DDBJ databases">
        <authorList>
            <person name="Tran Van P."/>
        </authorList>
    </citation>
    <scope>NUCLEOTIDE SEQUENCE</scope>
</reference>
<dbReference type="EMBL" id="OD567837">
    <property type="protein sequence ID" value="CAD7446211.1"/>
    <property type="molecule type" value="Genomic_DNA"/>
</dbReference>
<dbReference type="Gene3D" id="3.40.50.1170">
    <property type="entry name" value="L-asparaginase, N-terminal domain"/>
    <property type="match status" value="2"/>
</dbReference>
<dbReference type="PANTHER" id="PTHR11707:SF28">
    <property type="entry name" value="60 KDA LYSOPHOSPHOLIPASE"/>
    <property type="match status" value="1"/>
</dbReference>
<protein>
    <recommendedName>
        <fullName evidence="3">L-asparaginase N-terminal domain-containing protein</fullName>
    </recommendedName>
</protein>
<feature type="domain" description="L-asparaginase N-terminal" evidence="3">
    <location>
        <begin position="15"/>
        <end position="62"/>
    </location>
</feature>
<dbReference type="AlphaFoldDB" id="A0A7R9F376"/>
<evidence type="ECO:0000256" key="1">
    <source>
        <dbReference type="PROSITE-ProRule" id="PRU10100"/>
    </source>
</evidence>
<dbReference type="PROSITE" id="PS00917">
    <property type="entry name" value="ASN_GLN_ASE_2"/>
    <property type="match status" value="1"/>
</dbReference>
<dbReference type="InterPro" id="IPR036152">
    <property type="entry name" value="Asp/glu_Ase-like_sf"/>
</dbReference>
<name>A0A7R9F376_9NEOP</name>
<dbReference type="PANTHER" id="PTHR11707">
    <property type="entry name" value="L-ASPARAGINASE"/>
    <property type="match status" value="1"/>
</dbReference>
<dbReference type="Pfam" id="PF00710">
    <property type="entry name" value="Asparaginase"/>
    <property type="match status" value="2"/>
</dbReference>
<dbReference type="GO" id="GO:0004067">
    <property type="term" value="F:asparaginase activity"/>
    <property type="evidence" value="ECO:0007669"/>
    <property type="project" value="UniProtKB-UniRule"/>
</dbReference>
<sequence>MENGEERHVSPSFQSTYDYYEGFVILHGTDTLAYTASVLSFMLENLAKSVIVTGAQASADVPIHTATKRPRTFLMPTNYCSVGDHVLFKTPMRMLSPKRPRGRPTDRSESDLKTSVPRTPWSFRDTVDAIQTIVNYENQSVEIKCYANLLRPLGHQPNAGTELAVLISMSMYESRSDGREHLVNALILAGNYTIPEVTVLFGGKLMRGNRTTKVSSTKFAAFDSLDLAPLVDIGINIDVDYSTVLPTPLSERFSVQTQLNPNVAILTIFPSITTETRVAHSSESTPVIGWASELVWSLRAEAHPDPKSGPTTVPHRAWECINALLSAEINTQEQFQLAMLTSSKLHAMAHDIAIS</sequence>